<comment type="caution">
    <text evidence="4">The sequence shown here is derived from an EMBL/GenBank/DDBJ whole genome shotgun (WGS) entry which is preliminary data.</text>
</comment>
<dbReference type="EMBL" id="WKJD01000008">
    <property type="protein sequence ID" value="MRX43095.1"/>
    <property type="molecule type" value="Genomic_DNA"/>
</dbReference>
<dbReference type="InterPro" id="IPR024301">
    <property type="entry name" value="Amidase_6"/>
</dbReference>
<evidence type="ECO:0000259" key="3">
    <source>
        <dbReference type="Pfam" id="PF12671"/>
    </source>
</evidence>
<feature type="domain" description="Putative amidase" evidence="3">
    <location>
        <begin position="92"/>
        <end position="236"/>
    </location>
</feature>
<gene>
    <name evidence="4" type="ORF">GJR97_05055</name>
</gene>
<keyword evidence="5" id="KW-1185">Reference proteome</keyword>
<dbReference type="Proteomes" id="UP000476511">
    <property type="component" value="Unassembled WGS sequence"/>
</dbReference>
<evidence type="ECO:0000313" key="5">
    <source>
        <dbReference type="Proteomes" id="UP000476511"/>
    </source>
</evidence>
<dbReference type="PROSITE" id="PS51318">
    <property type="entry name" value="TAT"/>
    <property type="match status" value="1"/>
</dbReference>
<feature type="chain" id="PRO_5039555111" description="Putative amidase domain-containing protein" evidence="2">
    <location>
        <begin position="31"/>
        <end position="244"/>
    </location>
</feature>
<feature type="signal peptide" evidence="2">
    <location>
        <begin position="1"/>
        <end position="30"/>
    </location>
</feature>
<dbReference type="SUPFAM" id="SSF54001">
    <property type="entry name" value="Cysteine proteinases"/>
    <property type="match status" value="1"/>
</dbReference>
<dbReference type="InterPro" id="IPR006311">
    <property type="entry name" value="TAT_signal"/>
</dbReference>
<sequence>MPRTRTSRRRAVATLLGVTALGALCLSGCAGIPPLPPQVASADSASPTRGGGSDLEDRDDGEAADEGAGPDAAGADADLVADRTSDPAVLAQLDYALAYWSDYNVEEWGVLEGNDCVNFASQALVARGWEQTDEWHHGGDPYSSTASWRSSTAMHVWLSAHPELATPLDDGDRDQVRLGDIVQFDWDRSGDRDHTGIVTRIERGDGEVRISFAGHTKDSAYRDVDVAITEEHPGAEVYYWRLAG</sequence>
<organism evidence="4 5">
    <name type="scientific">Agromyces kandeliae</name>
    <dbReference type="NCBI Taxonomy" id="2666141"/>
    <lineage>
        <taxon>Bacteria</taxon>
        <taxon>Bacillati</taxon>
        <taxon>Actinomycetota</taxon>
        <taxon>Actinomycetes</taxon>
        <taxon>Micrococcales</taxon>
        <taxon>Microbacteriaceae</taxon>
        <taxon>Agromyces</taxon>
    </lineage>
</organism>
<accession>A0A6L5QZN5</accession>
<reference evidence="4 5" key="1">
    <citation type="submission" date="2019-11" db="EMBL/GenBank/DDBJ databases">
        <title>Agromyces kandeliae sp. nov., isolated from mangrove soil.</title>
        <authorList>
            <person name="Wang R."/>
        </authorList>
    </citation>
    <scope>NUCLEOTIDE SEQUENCE [LARGE SCALE GENOMIC DNA]</scope>
    <source>
        <strain evidence="4 5">Q22</strain>
    </source>
</reference>
<dbReference type="RefSeq" id="WP_154345438.1">
    <property type="nucleotide sequence ID" value="NZ_WKJD01000008.1"/>
</dbReference>
<evidence type="ECO:0000256" key="1">
    <source>
        <dbReference type="SAM" id="MobiDB-lite"/>
    </source>
</evidence>
<feature type="region of interest" description="Disordered" evidence="1">
    <location>
        <begin position="38"/>
        <end position="74"/>
    </location>
</feature>
<dbReference type="Pfam" id="PF12671">
    <property type="entry name" value="Amidase_6"/>
    <property type="match status" value="1"/>
</dbReference>
<name>A0A6L5QZN5_9MICO</name>
<proteinExistence type="predicted"/>
<evidence type="ECO:0000313" key="4">
    <source>
        <dbReference type="EMBL" id="MRX43095.1"/>
    </source>
</evidence>
<dbReference type="PANTHER" id="PTHR40032:SF1">
    <property type="entry name" value="EXPORTED PROTEIN"/>
    <property type="match status" value="1"/>
</dbReference>
<evidence type="ECO:0000256" key="2">
    <source>
        <dbReference type="SAM" id="SignalP"/>
    </source>
</evidence>
<dbReference type="AlphaFoldDB" id="A0A6L5QZN5"/>
<dbReference type="PANTHER" id="PTHR40032">
    <property type="entry name" value="EXPORTED PROTEIN-RELATED"/>
    <property type="match status" value="1"/>
</dbReference>
<keyword evidence="2" id="KW-0732">Signal</keyword>
<dbReference type="InterPro" id="IPR038765">
    <property type="entry name" value="Papain-like_cys_pep_sf"/>
</dbReference>
<feature type="compositionally biased region" description="Acidic residues" evidence="1">
    <location>
        <begin position="54"/>
        <end position="65"/>
    </location>
</feature>
<protein>
    <recommendedName>
        <fullName evidence="3">Putative amidase domain-containing protein</fullName>
    </recommendedName>
</protein>